<keyword evidence="4" id="KW-1185">Reference proteome</keyword>
<evidence type="ECO:0000259" key="2">
    <source>
        <dbReference type="PROSITE" id="PS50025"/>
    </source>
</evidence>
<dbReference type="EMBL" id="UZAJ01040414">
    <property type="protein sequence ID" value="VDP14749.1"/>
    <property type="molecule type" value="Genomic_DNA"/>
</dbReference>
<dbReference type="Pfam" id="PF00054">
    <property type="entry name" value="Laminin_G_1"/>
    <property type="match status" value="2"/>
</dbReference>
<evidence type="ECO:0000256" key="1">
    <source>
        <dbReference type="PROSITE-ProRule" id="PRU00122"/>
    </source>
</evidence>
<dbReference type="Gene3D" id="2.60.120.200">
    <property type="match status" value="2"/>
</dbReference>
<evidence type="ECO:0000313" key="3">
    <source>
        <dbReference type="EMBL" id="VDP14749.1"/>
    </source>
</evidence>
<reference evidence="3 4" key="2">
    <citation type="submission" date="2018-11" db="EMBL/GenBank/DDBJ databases">
        <authorList>
            <consortium name="Pathogen Informatics"/>
        </authorList>
    </citation>
    <scope>NUCLEOTIDE SEQUENCE [LARGE SCALE GENOMIC DNA]</scope>
</reference>
<dbReference type="PANTHER" id="PTHR15036:SF85">
    <property type="entry name" value="SP2353, ISOFORM A"/>
    <property type="match status" value="1"/>
</dbReference>
<dbReference type="InterPro" id="IPR013320">
    <property type="entry name" value="ConA-like_dom_sf"/>
</dbReference>
<comment type="caution">
    <text evidence="1">Lacks conserved residue(s) required for the propagation of feature annotation.</text>
</comment>
<feature type="domain" description="Laminin G" evidence="2">
    <location>
        <begin position="235"/>
        <end position="409"/>
    </location>
</feature>
<proteinExistence type="predicted"/>
<dbReference type="AlphaFoldDB" id="A0A183I259"/>
<dbReference type="STRING" id="387005.A0A183I259"/>
<dbReference type="InterPro" id="IPR001791">
    <property type="entry name" value="Laminin_G"/>
</dbReference>
<dbReference type="PANTHER" id="PTHR15036">
    <property type="entry name" value="PIKACHURIN-LIKE PROTEIN"/>
    <property type="match status" value="1"/>
</dbReference>
<evidence type="ECO:0000313" key="4">
    <source>
        <dbReference type="Proteomes" id="UP000267606"/>
    </source>
</evidence>
<dbReference type="PROSITE" id="PS50025">
    <property type="entry name" value="LAM_G_DOMAIN"/>
    <property type="match status" value="2"/>
</dbReference>
<dbReference type="SUPFAM" id="SSF49899">
    <property type="entry name" value="Concanavalin A-like lectins/glucanases"/>
    <property type="match status" value="2"/>
</dbReference>
<organism evidence="5">
    <name type="scientific">Onchocerca flexuosa</name>
    <dbReference type="NCBI Taxonomy" id="387005"/>
    <lineage>
        <taxon>Eukaryota</taxon>
        <taxon>Metazoa</taxon>
        <taxon>Ecdysozoa</taxon>
        <taxon>Nematoda</taxon>
        <taxon>Chromadorea</taxon>
        <taxon>Rhabditida</taxon>
        <taxon>Spirurina</taxon>
        <taxon>Spiruromorpha</taxon>
        <taxon>Filarioidea</taxon>
        <taxon>Onchocercidae</taxon>
        <taxon>Onchocerca</taxon>
    </lineage>
</organism>
<sequence>MNPNHTIPLFVGDGFLMKENSRVDWAENLEIEIWLKAIDSKGLVFYWANFDSIAEQYMIGNFVALVLIASKPFFFWNLGSGIVYSKSTSSFLNDRFHLIRFEKHLRSDSLQISSEQTEAQISQLGYPRLNEGSAVVFIGGIPNTTILPSTVAQFAVPFRGAVQRLTINGHTFSDFFKEFQQIGRVMQYDDSILCSSAKDGNRSCISNPNEDSLDKYQISEYIQKDKEVNEDSNNSIMLDGQDEYALTKEMVSKKQSKILTDYQFMLKTNKSEGLIWWESKRHSIHSDYLAIFLVAGRIAFATNLGNSPKVKIIESNTIVNDNRWHSVALFRKRRKFLLAVDNEKVTYISPFGATELTTNGIIWIGGKRKIPRKFPVKTPYKGCLRNLRISSQLINVRREFSSNQTSRGCEN</sequence>
<dbReference type="CDD" id="cd00110">
    <property type="entry name" value="LamG"/>
    <property type="match status" value="2"/>
</dbReference>
<dbReference type="InterPro" id="IPR050372">
    <property type="entry name" value="Neurexin-related_CASP"/>
</dbReference>
<dbReference type="GO" id="GO:0016020">
    <property type="term" value="C:membrane"/>
    <property type="evidence" value="ECO:0007669"/>
    <property type="project" value="UniProtKB-SubCell"/>
</dbReference>
<accession>A0A183I259</accession>
<dbReference type="Proteomes" id="UP000267606">
    <property type="component" value="Unassembled WGS sequence"/>
</dbReference>
<dbReference type="SMART" id="SM00282">
    <property type="entry name" value="LamG"/>
    <property type="match status" value="2"/>
</dbReference>
<feature type="domain" description="Laminin G" evidence="2">
    <location>
        <begin position="1"/>
        <end position="194"/>
    </location>
</feature>
<evidence type="ECO:0000313" key="5">
    <source>
        <dbReference type="WBParaSite" id="OFLC_0001382201-mRNA-1"/>
    </source>
</evidence>
<reference evidence="5" key="1">
    <citation type="submission" date="2016-06" db="UniProtKB">
        <authorList>
            <consortium name="WormBaseParasite"/>
        </authorList>
    </citation>
    <scope>IDENTIFICATION</scope>
</reference>
<protein>
    <submittedName>
        <fullName evidence="5">LAM_G_DOMAIN domain-containing protein</fullName>
    </submittedName>
</protein>
<dbReference type="WBParaSite" id="OFLC_0001382201-mRNA-1">
    <property type="protein sequence ID" value="OFLC_0001382201-mRNA-1"/>
    <property type="gene ID" value="OFLC_0001382201"/>
</dbReference>
<gene>
    <name evidence="3" type="ORF">OFLC_LOCUS13821</name>
</gene>
<name>A0A183I259_9BILA</name>